<dbReference type="PANTHER" id="PTHR42715">
    <property type="entry name" value="BETA-GLUCOSIDASE"/>
    <property type="match status" value="1"/>
</dbReference>
<evidence type="ECO:0000313" key="5">
    <source>
        <dbReference type="Proteomes" id="UP000319143"/>
    </source>
</evidence>
<evidence type="ECO:0000256" key="2">
    <source>
        <dbReference type="ARBA" id="ARBA00022801"/>
    </source>
</evidence>
<dbReference type="InterPro" id="IPR036962">
    <property type="entry name" value="Glyco_hydro_3_N_sf"/>
</dbReference>
<dbReference type="AlphaFoldDB" id="A0A5C6DJX1"/>
<keyword evidence="2 4" id="KW-0378">Hydrolase</keyword>
<dbReference type="FunFam" id="2.60.40.10:FF:000495">
    <property type="entry name" value="Periplasmic beta-glucosidase"/>
    <property type="match status" value="1"/>
</dbReference>
<dbReference type="GO" id="GO:0005975">
    <property type="term" value="P:carbohydrate metabolic process"/>
    <property type="evidence" value="ECO:0007669"/>
    <property type="project" value="InterPro"/>
</dbReference>
<dbReference type="EMBL" id="SJPV01000006">
    <property type="protein sequence ID" value="TWU35891.1"/>
    <property type="molecule type" value="Genomic_DNA"/>
</dbReference>
<keyword evidence="5" id="KW-1185">Reference proteome</keyword>
<dbReference type="EC" id="3.2.1.21" evidence="4"/>
<dbReference type="Gene3D" id="2.60.40.10">
    <property type="entry name" value="Immunoglobulins"/>
    <property type="match status" value="1"/>
</dbReference>
<dbReference type="Pfam" id="PF01915">
    <property type="entry name" value="Glyco_hydro_3_C"/>
    <property type="match status" value="1"/>
</dbReference>
<organism evidence="4 5">
    <name type="scientific">Novipirellula artificiosorum</name>
    <dbReference type="NCBI Taxonomy" id="2528016"/>
    <lineage>
        <taxon>Bacteria</taxon>
        <taxon>Pseudomonadati</taxon>
        <taxon>Planctomycetota</taxon>
        <taxon>Planctomycetia</taxon>
        <taxon>Pirellulales</taxon>
        <taxon>Pirellulaceae</taxon>
        <taxon>Novipirellula</taxon>
    </lineage>
</organism>
<comment type="caution">
    <text evidence="4">The sequence shown here is derived from an EMBL/GenBank/DDBJ whole genome shotgun (WGS) entry which is preliminary data.</text>
</comment>
<accession>A0A5C6DJX1</accession>
<dbReference type="GO" id="GO:0008422">
    <property type="term" value="F:beta-glucosidase activity"/>
    <property type="evidence" value="ECO:0007669"/>
    <property type="project" value="UniProtKB-EC"/>
</dbReference>
<evidence type="ECO:0000256" key="1">
    <source>
        <dbReference type="ARBA" id="ARBA00005336"/>
    </source>
</evidence>
<dbReference type="Gene3D" id="3.40.50.1700">
    <property type="entry name" value="Glycoside hydrolase family 3 C-terminal domain"/>
    <property type="match status" value="1"/>
</dbReference>
<dbReference type="Gene3D" id="3.20.20.300">
    <property type="entry name" value="Glycoside hydrolase, family 3, N-terminal domain"/>
    <property type="match status" value="1"/>
</dbReference>
<evidence type="ECO:0000313" key="4">
    <source>
        <dbReference type="EMBL" id="TWU35891.1"/>
    </source>
</evidence>
<dbReference type="SMART" id="SM01217">
    <property type="entry name" value="Fn3_like"/>
    <property type="match status" value="1"/>
</dbReference>
<dbReference type="InterPro" id="IPR050288">
    <property type="entry name" value="Cellulose_deg_GH3"/>
</dbReference>
<dbReference type="InterPro" id="IPR002772">
    <property type="entry name" value="Glyco_hydro_3_C"/>
</dbReference>
<dbReference type="PANTHER" id="PTHR42715:SF10">
    <property type="entry name" value="BETA-GLUCOSIDASE"/>
    <property type="match status" value="1"/>
</dbReference>
<keyword evidence="4" id="KW-0326">Glycosidase</keyword>
<name>A0A5C6DJX1_9BACT</name>
<protein>
    <submittedName>
        <fullName evidence="4">Periplasmic beta-glucosidase</fullName>
        <ecNumber evidence="4">3.2.1.21</ecNumber>
    </submittedName>
</protein>
<dbReference type="InterPro" id="IPR013783">
    <property type="entry name" value="Ig-like_fold"/>
</dbReference>
<dbReference type="OrthoDB" id="9805821at2"/>
<dbReference type="SUPFAM" id="SSF52279">
    <property type="entry name" value="Beta-D-glucan exohydrolase, C-terminal domain"/>
    <property type="match status" value="1"/>
</dbReference>
<proteinExistence type="inferred from homology"/>
<dbReference type="RefSeq" id="WP_146527969.1">
    <property type="nucleotide sequence ID" value="NZ_SJPV01000006.1"/>
</dbReference>
<dbReference type="InterPro" id="IPR036881">
    <property type="entry name" value="Glyco_hydro_3_C_sf"/>
</dbReference>
<dbReference type="Proteomes" id="UP000319143">
    <property type="component" value="Unassembled WGS sequence"/>
</dbReference>
<comment type="similarity">
    <text evidence="1">Belongs to the glycosyl hydrolase 3 family.</text>
</comment>
<sequence>MIHAANNKGDAAVNAARNAEVAIVCVGNHPLSHGLGWGKNVVASDGREEVDREAISLEQEDLVKLVKAANPNTVLVVISSFPYAIAWSKQHVPAIVHLTQSSQELGNGLADVLFGKTSPAGRLVQTWSSSIDHLLPLLDYNIRNGRTYMYDQHDPLFPFGHGLAYTTFDYSNVSSPSTLRERESVTIGFDLTNTGNVDSDEVVQLYVRFPQSKVERPRIALKSFQRVFVPQGETIAVSLLLRAEDLAYWDVESKSFTLEPGPIDFFVGSSSADARISGRIIAE</sequence>
<reference evidence="4 5" key="1">
    <citation type="submission" date="2019-02" db="EMBL/GenBank/DDBJ databases">
        <title>Deep-cultivation of Planctomycetes and their phenomic and genomic characterization uncovers novel biology.</title>
        <authorList>
            <person name="Wiegand S."/>
            <person name="Jogler M."/>
            <person name="Boedeker C."/>
            <person name="Pinto D."/>
            <person name="Vollmers J."/>
            <person name="Rivas-Marin E."/>
            <person name="Kohn T."/>
            <person name="Peeters S.H."/>
            <person name="Heuer A."/>
            <person name="Rast P."/>
            <person name="Oberbeckmann S."/>
            <person name="Bunk B."/>
            <person name="Jeske O."/>
            <person name="Meyerdierks A."/>
            <person name="Storesund J.E."/>
            <person name="Kallscheuer N."/>
            <person name="Luecker S."/>
            <person name="Lage O.M."/>
            <person name="Pohl T."/>
            <person name="Merkel B.J."/>
            <person name="Hornburger P."/>
            <person name="Mueller R.-W."/>
            <person name="Bruemmer F."/>
            <person name="Labrenz M."/>
            <person name="Spormann A.M."/>
            <person name="Op Den Camp H."/>
            <person name="Overmann J."/>
            <person name="Amann R."/>
            <person name="Jetten M.S.M."/>
            <person name="Mascher T."/>
            <person name="Medema M.H."/>
            <person name="Devos D.P."/>
            <person name="Kaster A.-K."/>
            <person name="Ovreas L."/>
            <person name="Rohde M."/>
            <person name="Galperin M.Y."/>
            <person name="Jogler C."/>
        </authorList>
    </citation>
    <scope>NUCLEOTIDE SEQUENCE [LARGE SCALE GENOMIC DNA]</scope>
    <source>
        <strain evidence="4 5">Poly41</strain>
    </source>
</reference>
<evidence type="ECO:0000259" key="3">
    <source>
        <dbReference type="SMART" id="SM01217"/>
    </source>
</evidence>
<dbReference type="InterPro" id="IPR026891">
    <property type="entry name" value="Fn3-like"/>
</dbReference>
<dbReference type="Pfam" id="PF14310">
    <property type="entry name" value="Fn3-like"/>
    <property type="match status" value="1"/>
</dbReference>
<feature type="domain" description="Fibronectin type III-like" evidence="3">
    <location>
        <begin position="201"/>
        <end position="271"/>
    </location>
</feature>
<gene>
    <name evidence="4" type="primary">bglX_1</name>
    <name evidence="4" type="ORF">Poly41_36420</name>
</gene>